<dbReference type="PANTHER" id="PTHR44591:SF14">
    <property type="entry name" value="PROTEIN PILG"/>
    <property type="match status" value="1"/>
</dbReference>
<dbReference type="AlphaFoldDB" id="A0A1F2WH18"/>
<dbReference type="STRING" id="1797197.A2Y75_00805"/>
<feature type="modified residue" description="4-aspartylphosphate" evidence="3">
    <location>
        <position position="11"/>
    </location>
</feature>
<evidence type="ECO:0000313" key="5">
    <source>
        <dbReference type="EMBL" id="OFW56096.1"/>
    </source>
</evidence>
<evidence type="ECO:0000256" key="3">
    <source>
        <dbReference type="PROSITE-ProRule" id="PRU00169"/>
    </source>
</evidence>
<name>A0A1F2WH18_9ACTN</name>
<feature type="domain" description="Response regulatory" evidence="4">
    <location>
        <begin position="1"/>
        <end position="78"/>
    </location>
</feature>
<dbReference type="GO" id="GO:0000160">
    <property type="term" value="P:phosphorelay signal transduction system"/>
    <property type="evidence" value="ECO:0007669"/>
    <property type="project" value="UniProtKB-KW"/>
</dbReference>
<reference evidence="5 6" key="1">
    <citation type="journal article" date="2016" name="Nat. Commun.">
        <title>Thousands of microbial genomes shed light on interconnected biogeochemical processes in an aquifer system.</title>
        <authorList>
            <person name="Anantharaman K."/>
            <person name="Brown C.T."/>
            <person name="Hug L.A."/>
            <person name="Sharon I."/>
            <person name="Castelle C.J."/>
            <person name="Probst A.J."/>
            <person name="Thomas B.C."/>
            <person name="Singh A."/>
            <person name="Wilkins M.J."/>
            <person name="Karaoz U."/>
            <person name="Brodie E.L."/>
            <person name="Williams K.H."/>
            <person name="Hubbard S.S."/>
            <person name="Banfield J.F."/>
        </authorList>
    </citation>
    <scope>NUCLEOTIDE SEQUENCE [LARGE SCALE GENOMIC DNA]</scope>
</reference>
<dbReference type="InterPro" id="IPR001789">
    <property type="entry name" value="Sig_transdc_resp-reg_receiver"/>
</dbReference>
<evidence type="ECO:0000256" key="2">
    <source>
        <dbReference type="ARBA" id="ARBA00023012"/>
    </source>
</evidence>
<organism evidence="5 6">
    <name type="scientific">Candidatus Solincola sediminis</name>
    <dbReference type="NCBI Taxonomy" id="1797199"/>
    <lineage>
        <taxon>Bacteria</taxon>
        <taxon>Bacillati</taxon>
        <taxon>Actinomycetota</taxon>
        <taxon>Candidatus Geothermincolia</taxon>
        <taxon>Candidatus Geothermincolales</taxon>
        <taxon>Candidatus Geothermincolaceae</taxon>
        <taxon>Candidatus Solincola</taxon>
    </lineage>
</organism>
<dbReference type="Pfam" id="PF00072">
    <property type="entry name" value="Response_reg"/>
    <property type="match status" value="1"/>
</dbReference>
<dbReference type="Proteomes" id="UP000177876">
    <property type="component" value="Unassembled WGS sequence"/>
</dbReference>
<keyword evidence="1 3" id="KW-0597">Phosphoprotein</keyword>
<dbReference type="SUPFAM" id="SSF52172">
    <property type="entry name" value="CheY-like"/>
    <property type="match status" value="1"/>
</dbReference>
<gene>
    <name evidence="5" type="ORF">A2Y75_00805</name>
</gene>
<sequence>MRIEPDLIILDIHMPRRSGTAVLKKLRQETATSQTPVIVSSSITSQKGIERLEKLGVNDFVPKSSEPEVLLQKVMFYLTSA</sequence>
<evidence type="ECO:0000313" key="6">
    <source>
        <dbReference type="Proteomes" id="UP000177876"/>
    </source>
</evidence>
<proteinExistence type="predicted"/>
<keyword evidence="2" id="KW-0902">Two-component regulatory system</keyword>
<protein>
    <recommendedName>
        <fullName evidence="4">Response regulatory domain-containing protein</fullName>
    </recommendedName>
</protein>
<dbReference type="InterPro" id="IPR050595">
    <property type="entry name" value="Bact_response_regulator"/>
</dbReference>
<comment type="caution">
    <text evidence="5">The sequence shown here is derived from an EMBL/GenBank/DDBJ whole genome shotgun (WGS) entry which is preliminary data.</text>
</comment>
<evidence type="ECO:0000259" key="4">
    <source>
        <dbReference type="PROSITE" id="PS50110"/>
    </source>
</evidence>
<dbReference type="InterPro" id="IPR011006">
    <property type="entry name" value="CheY-like_superfamily"/>
</dbReference>
<dbReference type="PROSITE" id="PS50110">
    <property type="entry name" value="RESPONSE_REGULATORY"/>
    <property type="match status" value="1"/>
</dbReference>
<dbReference type="Gene3D" id="3.40.50.2300">
    <property type="match status" value="1"/>
</dbReference>
<evidence type="ECO:0000256" key="1">
    <source>
        <dbReference type="ARBA" id="ARBA00022553"/>
    </source>
</evidence>
<dbReference type="PANTHER" id="PTHR44591">
    <property type="entry name" value="STRESS RESPONSE REGULATOR PROTEIN 1"/>
    <property type="match status" value="1"/>
</dbReference>
<dbReference type="EMBL" id="MELK01000049">
    <property type="protein sequence ID" value="OFW56096.1"/>
    <property type="molecule type" value="Genomic_DNA"/>
</dbReference>
<accession>A0A1F2WH18</accession>